<dbReference type="EMBL" id="CABPSB010000019">
    <property type="protein sequence ID" value="VVE43307.1"/>
    <property type="molecule type" value="Genomic_DNA"/>
</dbReference>
<dbReference type="OrthoDB" id="9802472at2"/>
<evidence type="ECO:0000256" key="6">
    <source>
        <dbReference type="ARBA" id="ARBA00022722"/>
    </source>
</evidence>
<keyword evidence="3 23" id="KW-0436">Ligase</keyword>
<feature type="compositionally biased region" description="Basic residues" evidence="21">
    <location>
        <begin position="51"/>
        <end position="60"/>
    </location>
</feature>
<dbReference type="GO" id="GO:0046872">
    <property type="term" value="F:metal ion binding"/>
    <property type="evidence" value="ECO:0007669"/>
    <property type="project" value="UniProtKB-KW"/>
</dbReference>
<evidence type="ECO:0000256" key="1">
    <source>
        <dbReference type="ARBA" id="ARBA00001936"/>
    </source>
</evidence>
<dbReference type="InterPro" id="IPR014146">
    <property type="entry name" value="LigD_ligase_dom"/>
</dbReference>
<keyword evidence="24" id="KW-1185">Reference proteome</keyword>
<dbReference type="PANTHER" id="PTHR42705:SF2">
    <property type="entry name" value="BIFUNCTIONAL NON-HOMOLOGOUS END JOINING PROTEIN LIGD"/>
    <property type="match status" value="1"/>
</dbReference>
<dbReference type="CDD" id="cd04862">
    <property type="entry name" value="PaeLigD_Pol_like"/>
    <property type="match status" value="1"/>
</dbReference>
<dbReference type="EC" id="6.5.1.1" evidence="2"/>
<evidence type="ECO:0000256" key="3">
    <source>
        <dbReference type="ARBA" id="ARBA00022598"/>
    </source>
</evidence>
<evidence type="ECO:0000256" key="4">
    <source>
        <dbReference type="ARBA" id="ARBA00022679"/>
    </source>
</evidence>
<dbReference type="Pfam" id="PF01068">
    <property type="entry name" value="DNA_ligase_A_M"/>
    <property type="match status" value="1"/>
</dbReference>
<dbReference type="GO" id="GO:0003910">
    <property type="term" value="F:DNA ligase (ATP) activity"/>
    <property type="evidence" value="ECO:0007669"/>
    <property type="project" value="UniProtKB-EC"/>
</dbReference>
<dbReference type="InterPro" id="IPR012310">
    <property type="entry name" value="DNA_ligase_ATP-dep_cent"/>
</dbReference>
<keyword evidence="14" id="KW-0238">DNA-binding</keyword>
<comment type="catalytic activity">
    <reaction evidence="20">
        <text>ATP + (deoxyribonucleotide)n-3'-hydroxyl + 5'-phospho-(deoxyribonucleotide)m = (deoxyribonucleotide)n+m + AMP + diphosphate.</text>
        <dbReference type="EC" id="6.5.1.1"/>
    </reaction>
</comment>
<keyword evidence="17" id="KW-0464">Manganese</keyword>
<dbReference type="SUPFAM" id="SSF50249">
    <property type="entry name" value="Nucleic acid-binding proteins"/>
    <property type="match status" value="1"/>
</dbReference>
<accession>A0A5E4Y465</accession>
<dbReference type="InterPro" id="IPR014143">
    <property type="entry name" value="NHEJ_ligase_prk"/>
</dbReference>
<evidence type="ECO:0000256" key="7">
    <source>
        <dbReference type="ARBA" id="ARBA00022723"/>
    </source>
</evidence>
<dbReference type="Gene3D" id="3.30.470.30">
    <property type="entry name" value="DNA ligase/mRNA capping enzyme"/>
    <property type="match status" value="1"/>
</dbReference>
<dbReference type="GO" id="GO:0004527">
    <property type="term" value="F:exonuclease activity"/>
    <property type="evidence" value="ECO:0007669"/>
    <property type="project" value="UniProtKB-KW"/>
</dbReference>
<keyword evidence="10" id="KW-0378">Hydrolase</keyword>
<evidence type="ECO:0000256" key="12">
    <source>
        <dbReference type="ARBA" id="ARBA00022840"/>
    </source>
</evidence>
<dbReference type="InterPro" id="IPR052171">
    <property type="entry name" value="NHEJ_LigD"/>
</dbReference>
<evidence type="ECO:0000256" key="13">
    <source>
        <dbReference type="ARBA" id="ARBA00022932"/>
    </source>
</evidence>
<dbReference type="NCBIfam" id="TIGR02776">
    <property type="entry name" value="NHEJ_ligase_prk"/>
    <property type="match status" value="1"/>
</dbReference>
<dbReference type="Pfam" id="PF13298">
    <property type="entry name" value="LigD_N"/>
    <property type="match status" value="1"/>
</dbReference>
<dbReference type="RefSeq" id="WP_150670765.1">
    <property type="nucleotide sequence ID" value="NZ_CABPSB010000019.1"/>
</dbReference>
<keyword evidence="16" id="KW-0234">DNA repair</keyword>
<evidence type="ECO:0000256" key="2">
    <source>
        <dbReference type="ARBA" id="ARBA00012727"/>
    </source>
</evidence>
<keyword evidence="18" id="KW-0511">Multifunctional enzyme</keyword>
<proteinExistence type="predicted"/>
<organism evidence="23 24">
    <name type="scientific">Pandoraea anhela</name>
    <dbReference type="NCBI Taxonomy" id="2508295"/>
    <lineage>
        <taxon>Bacteria</taxon>
        <taxon>Pseudomonadati</taxon>
        <taxon>Pseudomonadota</taxon>
        <taxon>Betaproteobacteria</taxon>
        <taxon>Burkholderiales</taxon>
        <taxon>Burkholderiaceae</taxon>
        <taxon>Pandoraea</taxon>
    </lineage>
</organism>
<keyword evidence="13" id="KW-0239">DNA-directed DNA polymerase</keyword>
<evidence type="ECO:0000256" key="16">
    <source>
        <dbReference type="ARBA" id="ARBA00023204"/>
    </source>
</evidence>
<dbReference type="GO" id="GO:0006310">
    <property type="term" value="P:DNA recombination"/>
    <property type="evidence" value="ECO:0007669"/>
    <property type="project" value="UniProtKB-KW"/>
</dbReference>
<evidence type="ECO:0000256" key="17">
    <source>
        <dbReference type="ARBA" id="ARBA00023211"/>
    </source>
</evidence>
<evidence type="ECO:0000256" key="15">
    <source>
        <dbReference type="ARBA" id="ARBA00023172"/>
    </source>
</evidence>
<comment type="cofactor">
    <cofactor evidence="1">
        <name>Mn(2+)</name>
        <dbReference type="ChEBI" id="CHEBI:29035"/>
    </cofactor>
</comment>
<dbReference type="InterPro" id="IPR033651">
    <property type="entry name" value="PaeLigD_Pol-like"/>
</dbReference>
<evidence type="ECO:0000256" key="18">
    <source>
        <dbReference type="ARBA" id="ARBA00023268"/>
    </source>
</evidence>
<dbReference type="GO" id="GO:0003677">
    <property type="term" value="F:DNA binding"/>
    <property type="evidence" value="ECO:0007669"/>
    <property type="project" value="UniProtKB-KW"/>
</dbReference>
<dbReference type="GO" id="GO:0003887">
    <property type="term" value="F:DNA-directed DNA polymerase activity"/>
    <property type="evidence" value="ECO:0007669"/>
    <property type="project" value="UniProtKB-KW"/>
</dbReference>
<dbReference type="Pfam" id="PF21686">
    <property type="entry name" value="LigD_Prim-Pol"/>
    <property type="match status" value="1"/>
</dbReference>
<keyword evidence="9" id="KW-0227">DNA damage</keyword>
<sequence>MPRRATPAAASAKTTTQAKTQAKTKCGKAADPLAAYDAKRNFSATPEPRGKRTAHAKRLPKASPKGSPKALRYVIQRHDASHLHYDLRLELDGALRSWALPKQPSPDVSRPRLAVQVEDHPLAYADFEGDIPAGNYGAGHVDIWDTGTWTPDGNATRDYANGKLSFTLHGERLNGHWTLVRTDKPARQPQWLLMHRRSGQAVREPAKPAKHPTAARRSSMTPPDEMRPMLATLIDVAPSSEGWHAEMKLDGYRVLIRIAGDDVRVFTRSGQDWTHRFAPTVNALHALRKRGLPNAWLDGEAVVMNEHGLPDFQALQRAFDENAQSDIVTYVFDLPWCNAQDLRDTPLRERQAMLSAIFDASGMHAQADAQTSAVRILHPVTGDLASLWRSACEAGLEGIIVKRDDSTYVGGRSDAWRKLKCSQRQEFVVLGFTEPAGARQGFGALLLGYYDDDGKTLRYAGKVGTGFDTGALLRIRKQLNAIETSDPPLSPAPRPGGAARVHWLRPTQVAEVRFAEWTRDAHVRHAAFIAMRADKPAKDVRRETRRDGSVDTTKEICAMPKTAQRTAPGLPATPTTPTMPIKITHGERVTDTHSGVTKRELAEYYNAVSPWMLPHLADRPVAVLRAPEGIGGEMFFQKHAAKTITGVRILPPSLDPDHAPLMQIDDAKALVGATQMGTVEFHTWNARSDLIERPDRVIFDLDPGNGVTFAQVVEGALLIRELLDALGLAAFVKTSGGKGLHVVTPLARRHAWEMAKGFAQAVATHMARVFPDRFTATMGPKHRVGKCFIDYLRNYRGATTVCAYSARAREGMAVSMPLRWEELSDLPGADAWNVRNAIDRLKGLGALGALEQDPWADYEKASQQRVTKAMLERLGDAARHS</sequence>
<evidence type="ECO:0000256" key="20">
    <source>
        <dbReference type="ARBA" id="ARBA00034003"/>
    </source>
</evidence>
<evidence type="ECO:0000256" key="21">
    <source>
        <dbReference type="SAM" id="MobiDB-lite"/>
    </source>
</evidence>
<dbReference type="InterPro" id="IPR012340">
    <property type="entry name" value="NA-bd_OB-fold"/>
</dbReference>
<evidence type="ECO:0000256" key="5">
    <source>
        <dbReference type="ARBA" id="ARBA00022695"/>
    </source>
</evidence>
<protein>
    <recommendedName>
        <fullName evidence="2">DNA ligase (ATP)</fullName>
        <ecNumber evidence="2">6.5.1.1</ecNumber>
    </recommendedName>
    <alternativeName>
        <fullName evidence="19">NHEJ DNA polymerase</fullName>
    </alternativeName>
</protein>
<dbReference type="AlphaFoldDB" id="A0A5E4Y465"/>
<keyword evidence="6" id="KW-0540">Nuclease</keyword>
<feature type="compositionally biased region" description="Low complexity" evidence="21">
    <location>
        <begin position="1"/>
        <end position="30"/>
    </location>
</feature>
<dbReference type="CDD" id="cd07971">
    <property type="entry name" value="OBF_DNA_ligase_LigD"/>
    <property type="match status" value="1"/>
</dbReference>
<feature type="region of interest" description="Disordered" evidence="21">
    <location>
        <begin position="1"/>
        <end position="69"/>
    </location>
</feature>
<dbReference type="NCBIfam" id="TIGR02778">
    <property type="entry name" value="ligD_pol"/>
    <property type="match status" value="1"/>
</dbReference>
<reference evidence="23 24" key="1">
    <citation type="submission" date="2019-08" db="EMBL/GenBank/DDBJ databases">
        <authorList>
            <person name="Peeters C."/>
        </authorList>
    </citation>
    <scope>NUCLEOTIDE SEQUENCE [LARGE SCALE GENOMIC DNA]</scope>
    <source>
        <strain evidence="23 24">LMG 31108</strain>
    </source>
</reference>
<keyword evidence="5" id="KW-0548">Nucleotidyltransferase</keyword>
<keyword evidence="4" id="KW-0808">Transferase</keyword>
<keyword evidence="11" id="KW-0269">Exonuclease</keyword>
<evidence type="ECO:0000256" key="19">
    <source>
        <dbReference type="ARBA" id="ARBA00029943"/>
    </source>
</evidence>
<dbReference type="NCBIfam" id="TIGR02777">
    <property type="entry name" value="LigD_PE_dom"/>
    <property type="match status" value="1"/>
</dbReference>
<gene>
    <name evidence="23" type="ORF">PAN31108_04274</name>
</gene>
<feature type="region of interest" description="Disordered" evidence="21">
    <location>
        <begin position="199"/>
        <end position="225"/>
    </location>
</feature>
<evidence type="ECO:0000256" key="10">
    <source>
        <dbReference type="ARBA" id="ARBA00022801"/>
    </source>
</evidence>
<evidence type="ECO:0000256" key="11">
    <source>
        <dbReference type="ARBA" id="ARBA00022839"/>
    </source>
</evidence>
<keyword evidence="15" id="KW-0233">DNA recombination</keyword>
<keyword evidence="7" id="KW-0479">Metal-binding</keyword>
<evidence type="ECO:0000313" key="23">
    <source>
        <dbReference type="EMBL" id="VVE43307.1"/>
    </source>
</evidence>
<evidence type="ECO:0000256" key="14">
    <source>
        <dbReference type="ARBA" id="ARBA00023125"/>
    </source>
</evidence>
<feature type="domain" description="ATP-dependent DNA ligase family profile" evidence="22">
    <location>
        <begin position="320"/>
        <end position="464"/>
    </location>
</feature>
<dbReference type="Pfam" id="PF04679">
    <property type="entry name" value="DNA_ligase_A_C"/>
    <property type="match status" value="1"/>
</dbReference>
<dbReference type="Gene3D" id="3.90.920.10">
    <property type="entry name" value="DNA primase, PRIM domain"/>
    <property type="match status" value="1"/>
</dbReference>
<evidence type="ECO:0000313" key="24">
    <source>
        <dbReference type="Proteomes" id="UP000406256"/>
    </source>
</evidence>
<evidence type="ECO:0000259" key="22">
    <source>
        <dbReference type="PROSITE" id="PS50160"/>
    </source>
</evidence>
<dbReference type="GO" id="GO:0005524">
    <property type="term" value="F:ATP binding"/>
    <property type="evidence" value="ECO:0007669"/>
    <property type="project" value="UniProtKB-KW"/>
</dbReference>
<dbReference type="InterPro" id="IPR014144">
    <property type="entry name" value="LigD_PE_domain"/>
</dbReference>
<dbReference type="PROSITE" id="PS50160">
    <property type="entry name" value="DNA_LIGASE_A3"/>
    <property type="match status" value="1"/>
</dbReference>
<evidence type="ECO:0000256" key="9">
    <source>
        <dbReference type="ARBA" id="ARBA00022763"/>
    </source>
</evidence>
<dbReference type="SUPFAM" id="SSF56091">
    <property type="entry name" value="DNA ligase/mRNA capping enzyme, catalytic domain"/>
    <property type="match status" value="1"/>
</dbReference>
<dbReference type="InterPro" id="IPR014145">
    <property type="entry name" value="LigD_pol_dom"/>
</dbReference>
<evidence type="ECO:0000256" key="8">
    <source>
        <dbReference type="ARBA" id="ARBA00022741"/>
    </source>
</evidence>
<name>A0A5E4Y465_9BURK</name>
<dbReference type="CDD" id="cd07906">
    <property type="entry name" value="Adenylation_DNA_ligase_LigD_LigC"/>
    <property type="match status" value="1"/>
</dbReference>
<dbReference type="Gene3D" id="2.40.50.140">
    <property type="entry name" value="Nucleic acid-binding proteins"/>
    <property type="match status" value="1"/>
</dbReference>
<keyword evidence="12" id="KW-0067">ATP-binding</keyword>
<dbReference type="NCBIfam" id="TIGR02779">
    <property type="entry name" value="NHEJ_ligase_lig"/>
    <property type="match status" value="1"/>
</dbReference>
<keyword evidence="8" id="KW-0547">Nucleotide-binding</keyword>
<dbReference type="Gene3D" id="3.30.1490.70">
    <property type="match status" value="1"/>
</dbReference>
<dbReference type="Proteomes" id="UP000406256">
    <property type="component" value="Unassembled WGS sequence"/>
</dbReference>
<dbReference type="PANTHER" id="PTHR42705">
    <property type="entry name" value="BIFUNCTIONAL NON-HOMOLOGOUS END JOINING PROTEIN LIGD"/>
    <property type="match status" value="1"/>
</dbReference>
<dbReference type="InterPro" id="IPR012309">
    <property type="entry name" value="DNA_ligase_ATP-dep_C"/>
</dbReference>
<dbReference type="GO" id="GO:0006281">
    <property type="term" value="P:DNA repair"/>
    <property type="evidence" value="ECO:0007669"/>
    <property type="project" value="UniProtKB-KW"/>
</dbReference>